<protein>
    <submittedName>
        <fullName evidence="4">Glycosyltransferase family protein</fullName>
    </submittedName>
</protein>
<dbReference type="Gene3D" id="3.40.50.2000">
    <property type="entry name" value="Glycogen Phosphorylase B"/>
    <property type="match status" value="1"/>
</dbReference>
<keyword evidence="5" id="KW-1185">Reference proteome</keyword>
<keyword evidence="4" id="KW-0808">Transferase</keyword>
<keyword evidence="1" id="KW-0677">Repeat</keyword>
<dbReference type="AlphaFoldDB" id="A0A7W4PMU1"/>
<dbReference type="PROSITE" id="PS50005">
    <property type="entry name" value="TPR"/>
    <property type="match status" value="2"/>
</dbReference>
<dbReference type="PANTHER" id="PTHR45586">
    <property type="entry name" value="TPR REPEAT-CONTAINING PROTEIN PA4667"/>
    <property type="match status" value="1"/>
</dbReference>
<reference evidence="4 5" key="1">
    <citation type="submission" date="2020-04" db="EMBL/GenBank/DDBJ databases">
        <title>Description of novel Gluconacetobacter.</title>
        <authorList>
            <person name="Sombolestani A."/>
        </authorList>
    </citation>
    <scope>NUCLEOTIDE SEQUENCE [LARGE SCALE GENOMIC DNA]</scope>
    <source>
        <strain evidence="4 5">LMG 27800</strain>
    </source>
</reference>
<sequence>MSQTAGSIPDQVSRPEDNAEDLQLAGHLHEAAAAYQTRLAQNPDDARTLSNYGGLLCAFSRFDDALKMLTRAVACDPTLPDAWSNLGNAHMYLQHYDEAIAAYKACLQRQPTHALALSNLGVVLDHRSQHTLAQKFHQAAIRLTPANPKTRTNYAISLLLQGDYLAGFREYEWRWTTPSSHSYGKTVPQWKGEPFPGRTLMIHTEGGFGDMIQFSRFIPIAAQRGGRIVVRARRELLTLLRQSFPEQLIVSEDDALPPHDLQCPVLSLPFALGTTVATIPSAAGFLHADAQKTSFWRETLQQDVAKRGGRPPSLRVGLVWAGAPHPEIQAAELADRRRSTDLSTFAPLAGSAPDILFYSLQIGEKSSQAKTPPAGMHLIDHTPLLRDFSDTAALINALDLVIAVDTSTAHVAAGLGKPVWMLSRYDQCWRWLSGRTDSPWYDSLRLYQQTAPLDWSDPVRRIRTDLRTLAKRPRPTRT</sequence>
<evidence type="ECO:0000256" key="3">
    <source>
        <dbReference type="PROSITE-ProRule" id="PRU00339"/>
    </source>
</evidence>
<dbReference type="InterPro" id="IPR019734">
    <property type="entry name" value="TPR_rpt"/>
</dbReference>
<dbReference type="SMART" id="SM00028">
    <property type="entry name" value="TPR"/>
    <property type="match status" value="3"/>
</dbReference>
<dbReference type="SUPFAM" id="SSF48452">
    <property type="entry name" value="TPR-like"/>
    <property type="match status" value="1"/>
</dbReference>
<dbReference type="Proteomes" id="UP000540556">
    <property type="component" value="Unassembled WGS sequence"/>
</dbReference>
<evidence type="ECO:0000256" key="1">
    <source>
        <dbReference type="ARBA" id="ARBA00022737"/>
    </source>
</evidence>
<organism evidence="4 5">
    <name type="scientific">Gluconacetobacter takamatsuzukensis</name>
    <dbReference type="NCBI Taxonomy" id="1286190"/>
    <lineage>
        <taxon>Bacteria</taxon>
        <taxon>Pseudomonadati</taxon>
        <taxon>Pseudomonadota</taxon>
        <taxon>Alphaproteobacteria</taxon>
        <taxon>Acetobacterales</taxon>
        <taxon>Acetobacteraceae</taxon>
        <taxon>Gluconacetobacter</taxon>
    </lineage>
</organism>
<dbReference type="InterPro" id="IPR011990">
    <property type="entry name" value="TPR-like_helical_dom_sf"/>
</dbReference>
<keyword evidence="2 3" id="KW-0802">TPR repeat</keyword>
<feature type="repeat" description="TPR" evidence="3">
    <location>
        <begin position="46"/>
        <end position="79"/>
    </location>
</feature>
<dbReference type="Gene3D" id="1.25.40.10">
    <property type="entry name" value="Tetratricopeptide repeat domain"/>
    <property type="match status" value="1"/>
</dbReference>
<dbReference type="PANTHER" id="PTHR45586:SF1">
    <property type="entry name" value="LIPOPOLYSACCHARIDE ASSEMBLY PROTEIN B"/>
    <property type="match status" value="1"/>
</dbReference>
<comment type="caution">
    <text evidence="4">The sequence shown here is derived from an EMBL/GenBank/DDBJ whole genome shotgun (WGS) entry which is preliminary data.</text>
</comment>
<name>A0A7W4PMU1_9PROT</name>
<evidence type="ECO:0000313" key="5">
    <source>
        <dbReference type="Proteomes" id="UP000540556"/>
    </source>
</evidence>
<dbReference type="GO" id="GO:0016740">
    <property type="term" value="F:transferase activity"/>
    <property type="evidence" value="ECO:0007669"/>
    <property type="project" value="UniProtKB-KW"/>
</dbReference>
<gene>
    <name evidence="4" type="ORF">HLH27_00805</name>
</gene>
<proteinExistence type="predicted"/>
<evidence type="ECO:0000256" key="2">
    <source>
        <dbReference type="ARBA" id="ARBA00022803"/>
    </source>
</evidence>
<accession>A0A7W4PMU1</accession>
<dbReference type="RefSeq" id="WP_182947207.1">
    <property type="nucleotide sequence ID" value="NZ_JABEQK010000001.1"/>
</dbReference>
<dbReference type="SUPFAM" id="SSF53756">
    <property type="entry name" value="UDP-Glycosyltransferase/glycogen phosphorylase"/>
    <property type="match status" value="1"/>
</dbReference>
<dbReference type="EMBL" id="JABEQK010000001">
    <property type="protein sequence ID" value="MBB2203560.1"/>
    <property type="molecule type" value="Genomic_DNA"/>
</dbReference>
<evidence type="ECO:0000313" key="4">
    <source>
        <dbReference type="EMBL" id="MBB2203560.1"/>
    </source>
</evidence>
<dbReference type="Pfam" id="PF00515">
    <property type="entry name" value="TPR_1"/>
    <property type="match status" value="1"/>
</dbReference>
<feature type="repeat" description="TPR" evidence="3">
    <location>
        <begin position="80"/>
        <end position="113"/>
    </location>
</feature>
<dbReference type="InterPro" id="IPR051012">
    <property type="entry name" value="CellSynth/LPSAsmb/PSIAsmb"/>
</dbReference>